<dbReference type="EMBL" id="VBPB01000315">
    <property type="protein sequence ID" value="TMQ69381.1"/>
    <property type="molecule type" value="Genomic_DNA"/>
</dbReference>
<dbReference type="Proteomes" id="UP000319771">
    <property type="component" value="Unassembled WGS sequence"/>
</dbReference>
<dbReference type="AlphaFoldDB" id="A0A538U0Q6"/>
<comment type="caution">
    <text evidence="1">The sequence shown here is derived from an EMBL/GenBank/DDBJ whole genome shotgun (WGS) entry which is preliminary data.</text>
</comment>
<sequence length="104" mass="12305">MPSVSQGTLYRRKGTQNWSIKFYLDGEVRRESTSTADRDEALAFLRRRIDEAASGRYIELPQRITFEEMTCLLIENYRFKRNRTDPGRHVKNLARRFSGMRGEE</sequence>
<reference evidence="1 2" key="1">
    <citation type="journal article" date="2019" name="Nat. Microbiol.">
        <title>Mediterranean grassland soil C-N compound turnover is dependent on rainfall and depth, and is mediated by genomically divergent microorganisms.</title>
        <authorList>
            <person name="Diamond S."/>
            <person name="Andeer P.F."/>
            <person name="Li Z."/>
            <person name="Crits-Christoph A."/>
            <person name="Burstein D."/>
            <person name="Anantharaman K."/>
            <person name="Lane K.R."/>
            <person name="Thomas B.C."/>
            <person name="Pan C."/>
            <person name="Northen T.R."/>
            <person name="Banfield J.F."/>
        </authorList>
    </citation>
    <scope>NUCLEOTIDE SEQUENCE [LARGE SCALE GENOMIC DNA]</scope>
    <source>
        <strain evidence="1">WS_11</strain>
    </source>
</reference>
<accession>A0A538U0Q6</accession>
<protein>
    <submittedName>
        <fullName evidence="1">Uncharacterized protein</fullName>
    </submittedName>
</protein>
<proteinExistence type="predicted"/>
<gene>
    <name evidence="1" type="ORF">E6K81_15085</name>
</gene>
<evidence type="ECO:0000313" key="2">
    <source>
        <dbReference type="Proteomes" id="UP000319771"/>
    </source>
</evidence>
<organism evidence="1 2">
    <name type="scientific">Eiseniibacteriota bacterium</name>
    <dbReference type="NCBI Taxonomy" id="2212470"/>
    <lineage>
        <taxon>Bacteria</taxon>
        <taxon>Candidatus Eiseniibacteriota</taxon>
    </lineage>
</organism>
<feature type="non-terminal residue" evidence="1">
    <location>
        <position position="104"/>
    </location>
</feature>
<name>A0A538U0Q6_UNCEI</name>
<evidence type="ECO:0000313" key="1">
    <source>
        <dbReference type="EMBL" id="TMQ69381.1"/>
    </source>
</evidence>